<dbReference type="InterPro" id="IPR049680">
    <property type="entry name" value="FLVCR1-2_SLC49-like"/>
</dbReference>
<dbReference type="SUPFAM" id="SSF103473">
    <property type="entry name" value="MFS general substrate transporter"/>
    <property type="match status" value="1"/>
</dbReference>
<feature type="transmembrane region" description="Helical" evidence="5">
    <location>
        <begin position="139"/>
        <end position="158"/>
    </location>
</feature>
<dbReference type="GO" id="GO:0016020">
    <property type="term" value="C:membrane"/>
    <property type="evidence" value="ECO:0007669"/>
    <property type="project" value="UniProtKB-SubCell"/>
</dbReference>
<feature type="transmembrane region" description="Helical" evidence="5">
    <location>
        <begin position="275"/>
        <end position="295"/>
    </location>
</feature>
<dbReference type="EMBL" id="JBJQND010000018">
    <property type="protein sequence ID" value="KAL3836695.1"/>
    <property type="molecule type" value="Genomic_DNA"/>
</dbReference>
<dbReference type="InterPro" id="IPR011701">
    <property type="entry name" value="MFS"/>
</dbReference>
<sequence length="494" mass="54540">MSDCDLEKKPLLLEKNGNVPAQETKIAVFKRRWYVLAVFSYANAIQGLIWNTWGPIAQTSEAVYQGWTDSTIGMMANCGNISYIIFTIPMCYFMDRKGLRVSLLLTSSLMLIGAGIRCITQEPPMATWLIYVGQTINGIAGIVPFGGPALVAAVWFPLEQRATATAISSFWNYCGVALSFVIGPQLVDTPLYSNYNVTNTSESYNNDTDPSSAINKDILKPQVLHLLYMEFGAAGLLFILTLIYFPSRPPLPPSITASMERTSYKKGLVKLMSNGPMWLIVLAFSIPTGVLGVWASVIDVNLNPIGISQQDAGWMGFYGTICGCVAALVIARFSDVFVRRMKMFLIMLFLCATGSIVWFTIMCNQYISYSKVSLYASCILSFVFVNGGIPLFYEMSCEASYPVAEGVTGGFLTLANNLFGIMFLFMLLIPGIGTTWMNWCLLGSSAIALPLLLIFPERYRRTDIDITINIPDPKNNCVQRDQLEGTSEQESCIP</sequence>
<feature type="transmembrane region" description="Helical" evidence="5">
    <location>
        <begin position="226"/>
        <end position="245"/>
    </location>
</feature>
<name>A0ABD3TJX7_SINWO</name>
<organism evidence="6 7">
    <name type="scientific">Sinanodonta woodiana</name>
    <name type="common">Chinese pond mussel</name>
    <name type="synonym">Anodonta woodiana</name>
    <dbReference type="NCBI Taxonomy" id="1069815"/>
    <lineage>
        <taxon>Eukaryota</taxon>
        <taxon>Metazoa</taxon>
        <taxon>Spiralia</taxon>
        <taxon>Lophotrochozoa</taxon>
        <taxon>Mollusca</taxon>
        <taxon>Bivalvia</taxon>
        <taxon>Autobranchia</taxon>
        <taxon>Heteroconchia</taxon>
        <taxon>Palaeoheterodonta</taxon>
        <taxon>Unionida</taxon>
        <taxon>Unionoidea</taxon>
        <taxon>Unionidae</taxon>
        <taxon>Unioninae</taxon>
        <taxon>Sinanodonta</taxon>
    </lineage>
</organism>
<evidence type="ECO:0000256" key="2">
    <source>
        <dbReference type="ARBA" id="ARBA00022692"/>
    </source>
</evidence>
<reference evidence="6 7" key="1">
    <citation type="submission" date="2024-11" db="EMBL/GenBank/DDBJ databases">
        <title>Chromosome-level genome assembly of the freshwater bivalve Anodonta woodiana.</title>
        <authorList>
            <person name="Chen X."/>
        </authorList>
    </citation>
    <scope>NUCLEOTIDE SEQUENCE [LARGE SCALE GENOMIC DNA]</scope>
    <source>
        <strain evidence="6">MN2024</strain>
        <tissue evidence="6">Gills</tissue>
    </source>
</reference>
<dbReference type="InterPro" id="IPR036259">
    <property type="entry name" value="MFS_trans_sf"/>
</dbReference>
<evidence type="ECO:0000256" key="3">
    <source>
        <dbReference type="ARBA" id="ARBA00022989"/>
    </source>
</evidence>
<dbReference type="PANTHER" id="PTHR10924:SF27">
    <property type="entry name" value="SOLUTE CARRIER FAMILY 49 MEMBER 4"/>
    <property type="match status" value="1"/>
</dbReference>
<dbReference type="PANTHER" id="PTHR10924">
    <property type="entry name" value="MAJOR FACILITATOR SUPERFAMILY PROTEIN-RELATED"/>
    <property type="match status" value="1"/>
</dbReference>
<feature type="transmembrane region" description="Helical" evidence="5">
    <location>
        <begin position="73"/>
        <end position="94"/>
    </location>
</feature>
<evidence type="ECO:0000256" key="5">
    <source>
        <dbReference type="SAM" id="Phobius"/>
    </source>
</evidence>
<comment type="caution">
    <text evidence="6">The sequence shown here is derived from an EMBL/GenBank/DDBJ whole genome shotgun (WGS) entry which is preliminary data.</text>
</comment>
<feature type="transmembrane region" description="Helical" evidence="5">
    <location>
        <begin position="373"/>
        <end position="393"/>
    </location>
</feature>
<keyword evidence="2 5" id="KW-0812">Transmembrane</keyword>
<feature type="transmembrane region" description="Helical" evidence="5">
    <location>
        <begin position="405"/>
        <end position="430"/>
    </location>
</feature>
<proteinExistence type="predicted"/>
<feature type="transmembrane region" description="Helical" evidence="5">
    <location>
        <begin position="101"/>
        <end position="119"/>
    </location>
</feature>
<feature type="transmembrane region" description="Helical" evidence="5">
    <location>
        <begin position="436"/>
        <end position="455"/>
    </location>
</feature>
<keyword evidence="7" id="KW-1185">Reference proteome</keyword>
<dbReference type="AlphaFoldDB" id="A0ABD3TJX7"/>
<feature type="transmembrane region" description="Helical" evidence="5">
    <location>
        <begin position="345"/>
        <end position="367"/>
    </location>
</feature>
<feature type="transmembrane region" description="Helical" evidence="5">
    <location>
        <begin position="315"/>
        <end position="333"/>
    </location>
</feature>
<protein>
    <submittedName>
        <fullName evidence="6">Uncharacterized protein</fullName>
    </submittedName>
</protein>
<keyword evidence="3 5" id="KW-1133">Transmembrane helix</keyword>
<keyword evidence="4 5" id="KW-0472">Membrane</keyword>
<accession>A0ABD3TJX7</accession>
<dbReference type="Pfam" id="PF07690">
    <property type="entry name" value="MFS_1"/>
    <property type="match status" value="1"/>
</dbReference>
<evidence type="ECO:0000313" key="7">
    <source>
        <dbReference type="Proteomes" id="UP001634394"/>
    </source>
</evidence>
<evidence type="ECO:0000256" key="1">
    <source>
        <dbReference type="ARBA" id="ARBA00004141"/>
    </source>
</evidence>
<comment type="subcellular location">
    <subcellularLocation>
        <location evidence="1">Membrane</location>
        <topology evidence="1">Multi-pass membrane protein</topology>
    </subcellularLocation>
</comment>
<dbReference type="Proteomes" id="UP001634394">
    <property type="component" value="Unassembled WGS sequence"/>
</dbReference>
<feature type="transmembrane region" description="Helical" evidence="5">
    <location>
        <begin position="170"/>
        <end position="187"/>
    </location>
</feature>
<evidence type="ECO:0000256" key="4">
    <source>
        <dbReference type="ARBA" id="ARBA00023136"/>
    </source>
</evidence>
<evidence type="ECO:0000313" key="6">
    <source>
        <dbReference type="EMBL" id="KAL3836695.1"/>
    </source>
</evidence>
<feature type="transmembrane region" description="Helical" evidence="5">
    <location>
        <begin position="33"/>
        <end position="53"/>
    </location>
</feature>
<gene>
    <name evidence="6" type="ORF">ACJMK2_022114</name>
</gene>
<dbReference type="Gene3D" id="1.20.1250.20">
    <property type="entry name" value="MFS general substrate transporter like domains"/>
    <property type="match status" value="2"/>
</dbReference>